<dbReference type="EMBL" id="HBGW01001011">
    <property type="protein sequence ID" value="CAD9482561.1"/>
    <property type="molecule type" value="Transcribed_RNA"/>
</dbReference>
<name>A0A7S2MGY2_9DINO</name>
<dbReference type="GO" id="GO:0005881">
    <property type="term" value="C:cytoplasmic microtubule"/>
    <property type="evidence" value="ECO:0007669"/>
    <property type="project" value="TreeGrafter"/>
</dbReference>
<evidence type="ECO:0000256" key="1">
    <source>
        <dbReference type="ARBA" id="ARBA00004138"/>
    </source>
</evidence>
<reference evidence="8" key="1">
    <citation type="submission" date="2021-01" db="EMBL/GenBank/DDBJ databases">
        <authorList>
            <person name="Corre E."/>
            <person name="Pelletier E."/>
            <person name="Niang G."/>
            <person name="Scheremetjew M."/>
            <person name="Finn R."/>
            <person name="Kale V."/>
            <person name="Holt S."/>
            <person name="Cochrane G."/>
            <person name="Meng A."/>
            <person name="Brown T."/>
            <person name="Cohen L."/>
        </authorList>
    </citation>
    <scope>NUCLEOTIDE SEQUENCE</scope>
    <source>
        <strain evidence="8">RCC3387</strain>
    </source>
</reference>
<keyword evidence="3" id="KW-0963">Cytoplasm</keyword>
<feature type="region of interest" description="Disordered" evidence="6">
    <location>
        <begin position="111"/>
        <end position="208"/>
    </location>
</feature>
<evidence type="ECO:0000256" key="4">
    <source>
        <dbReference type="ARBA" id="ARBA00023212"/>
    </source>
</evidence>
<dbReference type="PANTHER" id="PTHR21490:SF2">
    <property type="entry name" value="ENKURIN DOMAIN-CONTAINING PROTEIN 1"/>
    <property type="match status" value="1"/>
</dbReference>
<feature type="domain" description="Enkurin" evidence="7">
    <location>
        <begin position="9"/>
        <end position="101"/>
    </location>
</feature>
<evidence type="ECO:0000256" key="2">
    <source>
        <dbReference type="ARBA" id="ARBA00004245"/>
    </source>
</evidence>
<protein>
    <recommendedName>
        <fullName evidence="7">Enkurin domain-containing protein</fullName>
    </recommendedName>
</protein>
<sequence length="208" mass="22198">MGKVPTYLKKRQEELAEQKRIAARTPSPQPPPGHRKVGDAEKKSTLDTLRQRRAEAEKAQNNLPFKIETLGQKQREKDLNDRVAHIDRLVALFSKPVVFVPADADDLSGAIPPLNPAAGGSPRGRGAAEGDRFAGGQGRGVGGGPGGGMADVMHRPSSREARAARAADRRAQVGTDVPWDRPQDVAVGPRTEVRVAAPPGGLSSLKLY</sequence>
<evidence type="ECO:0000256" key="6">
    <source>
        <dbReference type="SAM" id="MobiDB-lite"/>
    </source>
</evidence>
<proteinExistence type="predicted"/>
<dbReference type="InterPro" id="IPR052102">
    <property type="entry name" value="Enkurin_domain-protein"/>
</dbReference>
<evidence type="ECO:0000256" key="5">
    <source>
        <dbReference type="ARBA" id="ARBA00023273"/>
    </source>
</evidence>
<feature type="compositionally biased region" description="Gly residues" evidence="6">
    <location>
        <begin position="133"/>
        <end position="149"/>
    </location>
</feature>
<evidence type="ECO:0000313" key="8">
    <source>
        <dbReference type="EMBL" id="CAD9482561.1"/>
    </source>
</evidence>
<keyword evidence="5" id="KW-0966">Cell projection</keyword>
<accession>A0A7S2MGY2</accession>
<feature type="region of interest" description="Disordered" evidence="6">
    <location>
        <begin position="15"/>
        <end position="45"/>
    </location>
</feature>
<evidence type="ECO:0000259" key="7">
    <source>
        <dbReference type="PROSITE" id="PS51665"/>
    </source>
</evidence>
<keyword evidence="4" id="KW-0206">Cytoskeleton</keyword>
<dbReference type="InterPro" id="IPR027012">
    <property type="entry name" value="Enkurin_dom"/>
</dbReference>
<dbReference type="PANTHER" id="PTHR21490">
    <property type="entry name" value="ENKURIN-RELATED"/>
    <property type="match status" value="1"/>
</dbReference>
<feature type="compositionally biased region" description="Basic and acidic residues" evidence="6">
    <location>
        <begin position="36"/>
        <end position="45"/>
    </location>
</feature>
<gene>
    <name evidence="8" type="ORF">BRAN1462_LOCUS666</name>
</gene>
<feature type="compositionally biased region" description="Basic and acidic residues" evidence="6">
    <location>
        <begin position="152"/>
        <end position="171"/>
    </location>
</feature>
<dbReference type="GO" id="GO:0005929">
    <property type="term" value="C:cilium"/>
    <property type="evidence" value="ECO:0007669"/>
    <property type="project" value="UniProtKB-SubCell"/>
</dbReference>
<comment type="subcellular location">
    <subcellularLocation>
        <location evidence="1">Cell projection</location>
        <location evidence="1">Cilium</location>
    </subcellularLocation>
    <subcellularLocation>
        <location evidence="2">Cytoplasm</location>
        <location evidence="2">Cytoskeleton</location>
    </subcellularLocation>
</comment>
<evidence type="ECO:0000256" key="3">
    <source>
        <dbReference type="ARBA" id="ARBA00022490"/>
    </source>
</evidence>
<dbReference type="AlphaFoldDB" id="A0A7S2MGY2"/>
<organism evidence="8">
    <name type="scientific">Zooxanthella nutricula</name>
    <dbReference type="NCBI Taxonomy" id="1333877"/>
    <lineage>
        <taxon>Eukaryota</taxon>
        <taxon>Sar</taxon>
        <taxon>Alveolata</taxon>
        <taxon>Dinophyceae</taxon>
        <taxon>Peridiniales</taxon>
        <taxon>Peridiniales incertae sedis</taxon>
        <taxon>Zooxanthella</taxon>
    </lineage>
</organism>
<dbReference type="PROSITE" id="PS51665">
    <property type="entry name" value="ENKURIN"/>
    <property type="match status" value="1"/>
</dbReference>
<dbReference type="Pfam" id="PF13864">
    <property type="entry name" value="Enkurin"/>
    <property type="match status" value="1"/>
</dbReference>